<dbReference type="SUPFAM" id="SSF55729">
    <property type="entry name" value="Acyl-CoA N-acyltransferases (Nat)"/>
    <property type="match status" value="1"/>
</dbReference>
<dbReference type="Pfam" id="PF13508">
    <property type="entry name" value="Acetyltransf_7"/>
    <property type="match status" value="1"/>
</dbReference>
<evidence type="ECO:0000256" key="1">
    <source>
        <dbReference type="ARBA" id="ARBA00022679"/>
    </source>
</evidence>
<dbReference type="CDD" id="cd04301">
    <property type="entry name" value="NAT_SF"/>
    <property type="match status" value="1"/>
</dbReference>
<dbReference type="PROSITE" id="PS51186">
    <property type="entry name" value="GNAT"/>
    <property type="match status" value="1"/>
</dbReference>
<dbReference type="RefSeq" id="WP_089355677.1">
    <property type="nucleotide sequence ID" value="NZ_FZPD01000002.1"/>
</dbReference>
<dbReference type="Proteomes" id="UP000198393">
    <property type="component" value="Unassembled WGS sequence"/>
</dbReference>
<keyword evidence="1 4" id="KW-0808">Transferase</keyword>
<organism evidence="4 5">
    <name type="scientific">Ekhidna lutea</name>
    <dbReference type="NCBI Taxonomy" id="447679"/>
    <lineage>
        <taxon>Bacteria</taxon>
        <taxon>Pseudomonadati</taxon>
        <taxon>Bacteroidota</taxon>
        <taxon>Cytophagia</taxon>
        <taxon>Cytophagales</taxon>
        <taxon>Reichenbachiellaceae</taxon>
        <taxon>Ekhidna</taxon>
    </lineage>
</organism>
<reference evidence="4 5" key="1">
    <citation type="submission" date="2017-06" db="EMBL/GenBank/DDBJ databases">
        <authorList>
            <person name="Kim H.J."/>
            <person name="Triplett B.A."/>
        </authorList>
    </citation>
    <scope>NUCLEOTIDE SEQUENCE [LARGE SCALE GENOMIC DNA]</scope>
    <source>
        <strain evidence="4 5">DSM 19307</strain>
    </source>
</reference>
<feature type="domain" description="N-acetyltransferase" evidence="3">
    <location>
        <begin position="12"/>
        <end position="149"/>
    </location>
</feature>
<keyword evidence="5" id="KW-1185">Reference proteome</keyword>
<proteinExistence type="predicted"/>
<evidence type="ECO:0000313" key="5">
    <source>
        <dbReference type="Proteomes" id="UP000198393"/>
    </source>
</evidence>
<dbReference type="InterPro" id="IPR016181">
    <property type="entry name" value="Acyl_CoA_acyltransferase"/>
</dbReference>
<dbReference type="EMBL" id="FZPD01000002">
    <property type="protein sequence ID" value="SNS69921.1"/>
    <property type="molecule type" value="Genomic_DNA"/>
</dbReference>
<gene>
    <name evidence="4" type="ORF">SAMN05421640_0903</name>
</gene>
<keyword evidence="2" id="KW-0012">Acyltransferase</keyword>
<accession>A0A239GLR2</accession>
<evidence type="ECO:0000259" key="3">
    <source>
        <dbReference type="PROSITE" id="PS51186"/>
    </source>
</evidence>
<evidence type="ECO:0000313" key="4">
    <source>
        <dbReference type="EMBL" id="SNS69921.1"/>
    </source>
</evidence>
<dbReference type="InterPro" id="IPR000182">
    <property type="entry name" value="GNAT_dom"/>
</dbReference>
<dbReference type="OrthoDB" id="7585366at2"/>
<name>A0A239GLR2_EKHLU</name>
<dbReference type="PANTHER" id="PTHR43420">
    <property type="entry name" value="ACETYLTRANSFERASE"/>
    <property type="match status" value="1"/>
</dbReference>
<protein>
    <submittedName>
        <fullName evidence="4">Acetyltransferase (GNAT) domain-containing protein</fullName>
    </submittedName>
</protein>
<sequence length="149" mass="17044">MNITFKKYFPAQTVGLYEKEEIVSFLHRFLDEFGDPKEDIRKCIEYALNAGKHPGGLILSAWDGDTIVGATIINKTGMEGYIPENILVYIATHSEYRGKGIGGQLIERAFKETEGDIALHVEPENPAKKLYEKLGFTNKYLEMRWKREQ</sequence>
<dbReference type="InterPro" id="IPR050680">
    <property type="entry name" value="YpeA/RimI_acetyltransf"/>
</dbReference>
<evidence type="ECO:0000256" key="2">
    <source>
        <dbReference type="ARBA" id="ARBA00023315"/>
    </source>
</evidence>
<dbReference type="GO" id="GO:0016747">
    <property type="term" value="F:acyltransferase activity, transferring groups other than amino-acyl groups"/>
    <property type="evidence" value="ECO:0007669"/>
    <property type="project" value="InterPro"/>
</dbReference>
<dbReference type="AlphaFoldDB" id="A0A239GLR2"/>
<dbReference type="Gene3D" id="3.40.630.30">
    <property type="match status" value="1"/>
</dbReference>